<name>A0A0M9WIC5_9EURO</name>
<organism evidence="2 3">
    <name type="scientific">Penicillium nordicum</name>
    <dbReference type="NCBI Taxonomy" id="229535"/>
    <lineage>
        <taxon>Eukaryota</taxon>
        <taxon>Fungi</taxon>
        <taxon>Dikarya</taxon>
        <taxon>Ascomycota</taxon>
        <taxon>Pezizomycotina</taxon>
        <taxon>Eurotiomycetes</taxon>
        <taxon>Eurotiomycetidae</taxon>
        <taxon>Eurotiales</taxon>
        <taxon>Aspergillaceae</taxon>
        <taxon>Penicillium</taxon>
    </lineage>
</organism>
<feature type="compositionally biased region" description="Polar residues" evidence="1">
    <location>
        <begin position="55"/>
        <end position="64"/>
    </location>
</feature>
<feature type="compositionally biased region" description="Low complexity" evidence="1">
    <location>
        <begin position="74"/>
        <end position="91"/>
    </location>
</feature>
<dbReference type="AlphaFoldDB" id="A0A0M9WIC5"/>
<evidence type="ECO:0000313" key="2">
    <source>
        <dbReference type="EMBL" id="KOS45919.1"/>
    </source>
</evidence>
<proteinExistence type="predicted"/>
<reference evidence="2 3" key="1">
    <citation type="submission" date="2015-08" db="EMBL/GenBank/DDBJ databases">
        <title>Genome sequencing of Penicillium nordicum.</title>
        <authorList>
            <person name="Nguyen H.D."/>
            <person name="Seifert K.A."/>
        </authorList>
    </citation>
    <scope>NUCLEOTIDE SEQUENCE [LARGE SCALE GENOMIC DNA]</scope>
    <source>
        <strain evidence="2 3">DAOMC 185683</strain>
    </source>
</reference>
<evidence type="ECO:0000256" key="1">
    <source>
        <dbReference type="SAM" id="MobiDB-lite"/>
    </source>
</evidence>
<dbReference type="OrthoDB" id="10611532at2759"/>
<dbReference type="EMBL" id="LHQQ01000036">
    <property type="protein sequence ID" value="KOS45919.1"/>
    <property type="molecule type" value="Genomic_DNA"/>
</dbReference>
<sequence>MFVESENPFPSDWPIHRPTLHKAIESFLKASASITPGTVARLSEPSKPFGYYNRGATTRVSIPPSQAGIPAPESTGQSQSQPSSNNYQRSSDSLARPPTEVPATPVSDTVHKEPQAVPRQKPNKPITTRANRYPTYP</sequence>
<gene>
    <name evidence="2" type="ORF">ACN38_g3116</name>
</gene>
<accession>A0A0M9WIC5</accession>
<dbReference type="Proteomes" id="UP000037696">
    <property type="component" value="Unassembled WGS sequence"/>
</dbReference>
<protein>
    <submittedName>
        <fullName evidence="2">Uncharacterized protein</fullName>
    </submittedName>
</protein>
<comment type="caution">
    <text evidence="2">The sequence shown here is derived from an EMBL/GenBank/DDBJ whole genome shotgun (WGS) entry which is preliminary data.</text>
</comment>
<evidence type="ECO:0000313" key="3">
    <source>
        <dbReference type="Proteomes" id="UP000037696"/>
    </source>
</evidence>
<keyword evidence="3" id="KW-1185">Reference proteome</keyword>
<feature type="region of interest" description="Disordered" evidence="1">
    <location>
        <begin position="39"/>
        <end position="137"/>
    </location>
</feature>